<sequence length="51" mass="5920">MEEFKLSDDVIEQIKDFDYEGLTEEQNFNCNDSTCNISSINKDFNLKGLQP</sequence>
<gene>
    <name evidence="1" type="ORF">GLOINDRAFT_16019</name>
</gene>
<dbReference type="EMBL" id="KI275234">
    <property type="protein sequence ID" value="ESA22865.1"/>
    <property type="molecule type" value="Genomic_DNA"/>
</dbReference>
<accession>U9UR36</accession>
<protein>
    <submittedName>
        <fullName evidence="1">Uncharacterized protein</fullName>
    </submittedName>
</protein>
<reference evidence="1" key="1">
    <citation type="submission" date="2013-07" db="EMBL/GenBank/DDBJ databases">
        <title>The genome of an arbuscular mycorrhizal fungus provides insights into the evolution of the oldest plant symbiosis.</title>
        <authorList>
            <consortium name="DOE Joint Genome Institute"/>
            <person name="Tisserant E."/>
            <person name="Malbreil M."/>
            <person name="Kuo A."/>
            <person name="Kohler A."/>
            <person name="Symeonidi A."/>
            <person name="Balestrini R."/>
            <person name="Charron P."/>
            <person name="Duensing N."/>
            <person name="Frei-dit-Frey N."/>
            <person name="Gianinazzi-Pearson V."/>
            <person name="Gilbert B."/>
            <person name="Handa Y."/>
            <person name="Hijri M."/>
            <person name="Kaul R."/>
            <person name="Kawaguchi M."/>
            <person name="Krajinski F."/>
            <person name="Lammers P."/>
            <person name="Lapierre D."/>
            <person name="Masclaux F.G."/>
            <person name="Murat C."/>
            <person name="Morin E."/>
            <person name="Ndikumana S."/>
            <person name="Pagni M."/>
            <person name="Petitpierre D."/>
            <person name="Requena N."/>
            <person name="Rosikiewicz P."/>
            <person name="Riley R."/>
            <person name="Saito K."/>
            <person name="San Clemente H."/>
            <person name="Shapiro H."/>
            <person name="van Tuinen D."/>
            <person name="Becard G."/>
            <person name="Bonfante P."/>
            <person name="Paszkowski U."/>
            <person name="Shachar-Hill Y."/>
            <person name="Young J.P."/>
            <person name="Sanders I.R."/>
            <person name="Henrissat B."/>
            <person name="Rensing S.A."/>
            <person name="Grigoriev I.V."/>
            <person name="Corradi N."/>
            <person name="Roux C."/>
            <person name="Martin F."/>
        </authorList>
    </citation>
    <scope>NUCLEOTIDE SEQUENCE</scope>
    <source>
        <strain evidence="1">DAOM 197198</strain>
    </source>
</reference>
<evidence type="ECO:0000313" key="1">
    <source>
        <dbReference type="EMBL" id="ESA22865.1"/>
    </source>
</evidence>
<name>U9UR36_RHIID</name>
<proteinExistence type="predicted"/>
<dbReference type="HOGENOM" id="CLU_3107508_0_0_1"/>
<dbReference type="AlphaFoldDB" id="U9UR36"/>
<organism evidence="1">
    <name type="scientific">Rhizophagus irregularis (strain DAOM 181602 / DAOM 197198 / MUCL 43194)</name>
    <name type="common">Arbuscular mycorrhizal fungus</name>
    <name type="synonym">Glomus intraradices</name>
    <dbReference type="NCBI Taxonomy" id="747089"/>
    <lineage>
        <taxon>Eukaryota</taxon>
        <taxon>Fungi</taxon>
        <taxon>Fungi incertae sedis</taxon>
        <taxon>Mucoromycota</taxon>
        <taxon>Glomeromycotina</taxon>
        <taxon>Glomeromycetes</taxon>
        <taxon>Glomerales</taxon>
        <taxon>Glomeraceae</taxon>
        <taxon>Rhizophagus</taxon>
    </lineage>
</organism>